<feature type="signal peptide" evidence="8">
    <location>
        <begin position="1"/>
        <end position="23"/>
    </location>
</feature>
<dbReference type="InterPro" id="IPR001073">
    <property type="entry name" value="C1q_dom"/>
</dbReference>
<evidence type="ECO:0000259" key="9">
    <source>
        <dbReference type="PROSITE" id="PS50871"/>
    </source>
</evidence>
<evidence type="ECO:0000256" key="5">
    <source>
        <dbReference type="ARBA" id="ARBA00023157"/>
    </source>
</evidence>
<gene>
    <name evidence="11" type="primary">LOC106806937</name>
</gene>
<reference evidence="11" key="1">
    <citation type="submission" date="2025-08" db="UniProtKB">
        <authorList>
            <consortium name="RefSeq"/>
        </authorList>
    </citation>
    <scope>IDENTIFICATION</scope>
</reference>
<evidence type="ECO:0000256" key="2">
    <source>
        <dbReference type="ARBA" id="ARBA00022525"/>
    </source>
</evidence>
<keyword evidence="10" id="KW-1185">Reference proteome</keyword>
<evidence type="ECO:0000256" key="6">
    <source>
        <dbReference type="ARBA" id="ARBA00023180"/>
    </source>
</evidence>
<protein>
    <submittedName>
        <fullName evidence="11">Adipolin-like isoform X2</fullName>
    </submittedName>
</protein>
<organism evidence="10 11">
    <name type="scientific">Priapulus caudatus</name>
    <name type="common">Priapulid worm</name>
    <dbReference type="NCBI Taxonomy" id="37621"/>
    <lineage>
        <taxon>Eukaryota</taxon>
        <taxon>Metazoa</taxon>
        <taxon>Ecdysozoa</taxon>
        <taxon>Scalidophora</taxon>
        <taxon>Priapulida</taxon>
        <taxon>Priapulimorpha</taxon>
        <taxon>Priapulimorphida</taxon>
        <taxon>Priapulidae</taxon>
        <taxon>Priapulus</taxon>
    </lineage>
</organism>
<dbReference type="InterPro" id="IPR008983">
    <property type="entry name" value="Tumour_necrosis_fac-like_dom"/>
</dbReference>
<keyword evidence="5" id="KW-1015">Disulfide bond</keyword>
<dbReference type="PROSITE" id="PS50871">
    <property type="entry name" value="C1Q"/>
    <property type="match status" value="1"/>
</dbReference>
<dbReference type="PANTHER" id="PTHR24019">
    <property type="entry name" value="ADIPOLIN"/>
    <property type="match status" value="1"/>
</dbReference>
<comment type="subcellular location">
    <subcellularLocation>
        <location evidence="1">Secreted</location>
    </subcellularLocation>
</comment>
<dbReference type="Gene3D" id="2.60.120.40">
    <property type="match status" value="1"/>
</dbReference>
<evidence type="ECO:0000313" key="11">
    <source>
        <dbReference type="RefSeq" id="XP_014664606.1"/>
    </source>
</evidence>
<evidence type="ECO:0000256" key="8">
    <source>
        <dbReference type="SAM" id="SignalP"/>
    </source>
</evidence>
<dbReference type="InterPro" id="IPR052136">
    <property type="entry name" value="Adipolin/Erythroferrone-rel"/>
</dbReference>
<keyword evidence="2" id="KW-0964">Secreted</keyword>
<keyword evidence="4 8" id="KW-0732">Signal</keyword>
<feature type="domain" description="C1q" evidence="9">
    <location>
        <begin position="130"/>
        <end position="286"/>
    </location>
</feature>
<dbReference type="Proteomes" id="UP000695022">
    <property type="component" value="Unplaced"/>
</dbReference>
<accession>A0ABM1DXD5</accession>
<keyword evidence="6" id="KW-0325">Glycoprotein</keyword>
<evidence type="ECO:0000256" key="4">
    <source>
        <dbReference type="ARBA" id="ARBA00022729"/>
    </source>
</evidence>
<evidence type="ECO:0000256" key="3">
    <source>
        <dbReference type="ARBA" id="ARBA00022702"/>
    </source>
</evidence>
<keyword evidence="3" id="KW-0372">Hormone</keyword>
<name>A0ABM1DXD5_PRICU</name>
<sequence>MRSFIILATIVQCIIVLPLFVSAETRADGDAMIRGDPIFGDDGDDFLLTAGFAAPPQHAVKKADKPNQLPGAPSGVKVDPQGSWLNFVRHSSASQARRKRKHKKKKVLCQNSVLNGTKLLTSMRNCNNKEPVETTAFRHRLQNNVYVKKRSTVELSSYHIAFGSGEFESGIGMDPRSGRFTAPSTGIYEFVANIDILNRKPSVKQKEARNSDNVQLMICIDAVCRGNGSVKHITGLGTNSRVFTIHVTGILRLEAGQFVSVFVENDSRWTVTVRADSHFSGVLLAS</sequence>
<dbReference type="RefSeq" id="XP_014664606.1">
    <property type="nucleotide sequence ID" value="XM_014809120.1"/>
</dbReference>
<evidence type="ECO:0000256" key="7">
    <source>
        <dbReference type="ARBA" id="ARBA00038198"/>
    </source>
</evidence>
<proteinExistence type="inferred from homology"/>
<comment type="similarity">
    <text evidence="7">Belongs to the adipolin/erythroferrone family.</text>
</comment>
<evidence type="ECO:0000256" key="1">
    <source>
        <dbReference type="ARBA" id="ARBA00004613"/>
    </source>
</evidence>
<dbReference type="GeneID" id="106806937"/>
<dbReference type="PANTHER" id="PTHR24019:SF5">
    <property type="entry name" value="ADIPOLIN"/>
    <property type="match status" value="1"/>
</dbReference>
<dbReference type="SUPFAM" id="SSF49842">
    <property type="entry name" value="TNF-like"/>
    <property type="match status" value="1"/>
</dbReference>
<feature type="chain" id="PRO_5046922949" evidence="8">
    <location>
        <begin position="24"/>
        <end position="286"/>
    </location>
</feature>
<evidence type="ECO:0000313" key="10">
    <source>
        <dbReference type="Proteomes" id="UP000695022"/>
    </source>
</evidence>